<sequence length="68" mass="7273">GEGPQPMGQHTERRGGAASAARLHDWPQRPMGGAEAQGEGSDWSKRDASAQPAADEPRAAHQTDQRQQ</sequence>
<keyword evidence="3" id="KW-1185">Reference proteome</keyword>
<feature type="non-terminal residue" evidence="2">
    <location>
        <position position="68"/>
    </location>
</feature>
<gene>
    <name evidence="2" type="ORF">M9458_046939</name>
</gene>
<dbReference type="EMBL" id="JAMKFB020000023">
    <property type="protein sequence ID" value="KAL0158863.1"/>
    <property type="molecule type" value="Genomic_DNA"/>
</dbReference>
<evidence type="ECO:0008006" key="4">
    <source>
        <dbReference type="Google" id="ProtNLM"/>
    </source>
</evidence>
<feature type="non-terminal residue" evidence="2">
    <location>
        <position position="1"/>
    </location>
</feature>
<dbReference type="Proteomes" id="UP001529510">
    <property type="component" value="Unassembled WGS sequence"/>
</dbReference>
<feature type="compositionally biased region" description="Basic and acidic residues" evidence="1">
    <location>
        <begin position="55"/>
        <end position="68"/>
    </location>
</feature>
<evidence type="ECO:0000313" key="3">
    <source>
        <dbReference type="Proteomes" id="UP001529510"/>
    </source>
</evidence>
<accession>A0ABD0NB00</accession>
<name>A0ABD0NB00_CIRMR</name>
<comment type="caution">
    <text evidence="2">The sequence shown here is derived from an EMBL/GenBank/DDBJ whole genome shotgun (WGS) entry which is preliminary data.</text>
</comment>
<evidence type="ECO:0000313" key="2">
    <source>
        <dbReference type="EMBL" id="KAL0158863.1"/>
    </source>
</evidence>
<dbReference type="AlphaFoldDB" id="A0ABD0NB00"/>
<proteinExistence type="predicted"/>
<evidence type="ECO:0000256" key="1">
    <source>
        <dbReference type="SAM" id="MobiDB-lite"/>
    </source>
</evidence>
<organism evidence="2 3">
    <name type="scientific">Cirrhinus mrigala</name>
    <name type="common">Mrigala</name>
    <dbReference type="NCBI Taxonomy" id="683832"/>
    <lineage>
        <taxon>Eukaryota</taxon>
        <taxon>Metazoa</taxon>
        <taxon>Chordata</taxon>
        <taxon>Craniata</taxon>
        <taxon>Vertebrata</taxon>
        <taxon>Euteleostomi</taxon>
        <taxon>Actinopterygii</taxon>
        <taxon>Neopterygii</taxon>
        <taxon>Teleostei</taxon>
        <taxon>Ostariophysi</taxon>
        <taxon>Cypriniformes</taxon>
        <taxon>Cyprinidae</taxon>
        <taxon>Labeoninae</taxon>
        <taxon>Labeonini</taxon>
        <taxon>Cirrhinus</taxon>
    </lineage>
</organism>
<protein>
    <recommendedName>
        <fullName evidence="4">Androgen receptor</fullName>
    </recommendedName>
</protein>
<feature type="region of interest" description="Disordered" evidence="1">
    <location>
        <begin position="1"/>
        <end position="68"/>
    </location>
</feature>
<reference evidence="2 3" key="1">
    <citation type="submission" date="2024-05" db="EMBL/GenBank/DDBJ databases">
        <title>Genome sequencing and assembly of Indian major carp, Cirrhinus mrigala (Hamilton, 1822).</title>
        <authorList>
            <person name="Mohindra V."/>
            <person name="Chowdhury L.M."/>
            <person name="Lal K."/>
            <person name="Jena J.K."/>
        </authorList>
    </citation>
    <scope>NUCLEOTIDE SEQUENCE [LARGE SCALE GENOMIC DNA]</scope>
    <source>
        <strain evidence="2">CM1030</strain>
        <tissue evidence="2">Blood</tissue>
    </source>
</reference>